<evidence type="ECO:0000313" key="9">
    <source>
        <dbReference type="EMBL" id="KIJ13559.1"/>
    </source>
</evidence>
<dbReference type="GO" id="GO:0006508">
    <property type="term" value="P:proteolysis"/>
    <property type="evidence" value="ECO:0007669"/>
    <property type="project" value="UniProtKB-KW"/>
</dbReference>
<evidence type="ECO:0000256" key="2">
    <source>
        <dbReference type="ARBA" id="ARBA00022670"/>
    </source>
</evidence>
<feature type="region of interest" description="Disordered" evidence="8">
    <location>
        <begin position="1"/>
        <end position="26"/>
    </location>
</feature>
<dbReference type="Pfam" id="PF02128">
    <property type="entry name" value="Peptidase_M36"/>
    <property type="match status" value="1"/>
</dbReference>
<comment type="cofactor">
    <cofactor evidence="1 7">
        <name>Zn(2+)</name>
        <dbReference type="ChEBI" id="CHEBI:29105"/>
    </cofactor>
</comment>
<organism evidence="9 10">
    <name type="scientific">Paxillus involutus ATCC 200175</name>
    <dbReference type="NCBI Taxonomy" id="664439"/>
    <lineage>
        <taxon>Eukaryota</taxon>
        <taxon>Fungi</taxon>
        <taxon>Dikarya</taxon>
        <taxon>Basidiomycota</taxon>
        <taxon>Agaricomycotina</taxon>
        <taxon>Agaricomycetes</taxon>
        <taxon>Agaricomycetidae</taxon>
        <taxon>Boletales</taxon>
        <taxon>Paxilineae</taxon>
        <taxon>Paxillaceae</taxon>
        <taxon>Paxillus</taxon>
    </lineage>
</organism>
<keyword evidence="4 7" id="KW-0378">Hydrolase</keyword>
<gene>
    <name evidence="9" type="ORF">PAXINDRAFT_13522</name>
</gene>
<comment type="subcellular location">
    <subcellularLocation>
        <location evidence="7">Secreted</location>
    </subcellularLocation>
</comment>
<evidence type="ECO:0000256" key="1">
    <source>
        <dbReference type="ARBA" id="ARBA00001947"/>
    </source>
</evidence>
<dbReference type="GO" id="GO:0008270">
    <property type="term" value="F:zinc ion binding"/>
    <property type="evidence" value="ECO:0007669"/>
    <property type="project" value="InterPro"/>
</dbReference>
<keyword evidence="3 7" id="KW-0479">Metal-binding</keyword>
<dbReference type="HOGENOM" id="CLU_454231_0_0_1"/>
<keyword evidence="5 7" id="KW-0862">Zinc</keyword>
<keyword evidence="6 7" id="KW-0482">Metalloprotease</keyword>
<keyword evidence="7" id="KW-0865">Zymogen</keyword>
<proteinExistence type="inferred from homology"/>
<keyword evidence="10" id="KW-1185">Reference proteome</keyword>
<dbReference type="InterPro" id="IPR001842">
    <property type="entry name" value="Peptidase_M36"/>
</dbReference>
<evidence type="ECO:0000256" key="7">
    <source>
        <dbReference type="RuleBase" id="RU364017"/>
    </source>
</evidence>
<keyword evidence="7" id="KW-0964">Secreted</keyword>
<dbReference type="GO" id="GO:0005615">
    <property type="term" value="C:extracellular space"/>
    <property type="evidence" value="ECO:0007669"/>
    <property type="project" value="InterPro"/>
</dbReference>
<dbReference type="GO" id="GO:0004222">
    <property type="term" value="F:metalloendopeptidase activity"/>
    <property type="evidence" value="ECO:0007669"/>
    <property type="project" value="InterPro"/>
</dbReference>
<feature type="compositionally biased region" description="Polar residues" evidence="8">
    <location>
        <begin position="1"/>
        <end position="10"/>
    </location>
</feature>
<reference evidence="10" key="2">
    <citation type="submission" date="2015-01" db="EMBL/GenBank/DDBJ databases">
        <title>Evolutionary Origins and Diversification of the Mycorrhizal Mutualists.</title>
        <authorList>
            <consortium name="DOE Joint Genome Institute"/>
            <consortium name="Mycorrhizal Genomics Consortium"/>
            <person name="Kohler A."/>
            <person name="Kuo A."/>
            <person name="Nagy L.G."/>
            <person name="Floudas D."/>
            <person name="Copeland A."/>
            <person name="Barry K.W."/>
            <person name="Cichocki N."/>
            <person name="Veneault-Fourrey C."/>
            <person name="LaButti K."/>
            <person name="Lindquist E.A."/>
            <person name="Lipzen A."/>
            <person name="Lundell T."/>
            <person name="Morin E."/>
            <person name="Murat C."/>
            <person name="Riley R."/>
            <person name="Ohm R."/>
            <person name="Sun H."/>
            <person name="Tunlid A."/>
            <person name="Henrissat B."/>
            <person name="Grigoriev I.V."/>
            <person name="Hibbett D.S."/>
            <person name="Martin F."/>
        </authorList>
    </citation>
    <scope>NUCLEOTIDE SEQUENCE [LARGE SCALE GENOMIC DNA]</scope>
    <source>
        <strain evidence="10">ATCC 200175</strain>
    </source>
</reference>
<evidence type="ECO:0000256" key="5">
    <source>
        <dbReference type="ARBA" id="ARBA00022833"/>
    </source>
</evidence>
<dbReference type="Proteomes" id="UP000053647">
    <property type="component" value="Unassembled WGS sequence"/>
</dbReference>
<comment type="similarity">
    <text evidence="7">Belongs to the peptidase M36 family.</text>
</comment>
<evidence type="ECO:0000313" key="10">
    <source>
        <dbReference type="Proteomes" id="UP000053647"/>
    </source>
</evidence>
<dbReference type="OrthoDB" id="3264193at2759"/>
<reference evidence="9 10" key="1">
    <citation type="submission" date="2014-06" db="EMBL/GenBank/DDBJ databases">
        <authorList>
            <consortium name="DOE Joint Genome Institute"/>
            <person name="Kuo A."/>
            <person name="Kohler A."/>
            <person name="Nagy L.G."/>
            <person name="Floudas D."/>
            <person name="Copeland A."/>
            <person name="Barry K.W."/>
            <person name="Cichocki N."/>
            <person name="Veneault-Fourrey C."/>
            <person name="LaButti K."/>
            <person name="Lindquist E.A."/>
            <person name="Lipzen A."/>
            <person name="Lundell T."/>
            <person name="Morin E."/>
            <person name="Murat C."/>
            <person name="Sun H."/>
            <person name="Tunlid A."/>
            <person name="Henrissat B."/>
            <person name="Grigoriev I.V."/>
            <person name="Hibbett D.S."/>
            <person name="Martin F."/>
            <person name="Nordberg H.P."/>
            <person name="Cantor M.N."/>
            <person name="Hua S.X."/>
        </authorList>
    </citation>
    <scope>NUCLEOTIDE SEQUENCE [LARGE SCALE GENOMIC DNA]</scope>
    <source>
        <strain evidence="9 10">ATCC 200175</strain>
    </source>
</reference>
<dbReference type="EC" id="3.4.24.-" evidence="7"/>
<dbReference type="PANTHER" id="PTHR33478">
    <property type="entry name" value="EXTRACELLULAR METALLOPROTEINASE MEP"/>
    <property type="match status" value="1"/>
</dbReference>
<dbReference type="PANTHER" id="PTHR33478:SF1">
    <property type="entry name" value="EXTRACELLULAR METALLOPROTEINASE MEP"/>
    <property type="match status" value="1"/>
</dbReference>
<dbReference type="EMBL" id="KN819350">
    <property type="protein sequence ID" value="KIJ13559.1"/>
    <property type="molecule type" value="Genomic_DNA"/>
</dbReference>
<dbReference type="InterPro" id="IPR050371">
    <property type="entry name" value="Fungal_virulence_M36"/>
</dbReference>
<evidence type="ECO:0000256" key="3">
    <source>
        <dbReference type="ARBA" id="ARBA00022723"/>
    </source>
</evidence>
<feature type="region of interest" description="Disordered" evidence="8">
    <location>
        <begin position="374"/>
        <end position="410"/>
    </location>
</feature>
<feature type="compositionally biased region" description="Polar residues" evidence="8">
    <location>
        <begin position="383"/>
        <end position="393"/>
    </location>
</feature>
<sequence length="601" mass="65465">MANLDASDSTEAVAKKRANSRSERLEMVSRRQQIDTPVNLTKVTFALQVAGPSPSWDNSSPLSPNSTSCPHNLGFLLPHARFQTFNPPAAAGLPRNAHTDPYAVALHFMTQYNDPESGGLLSFGDSFFPGSVPTRRAEASPPRSLPTAPCTTRPPPHSPASPHTIIQRSERVSPHSDIHTPPNCANVPSFSPFPDKSTLDPRRSLLAFLASALPENHPELTSVLDNVDEHARKMGLKNVPGTVSEVKVRLVWVQVPSENGVHLELMDQFQVEMEHNSYETTVTASFPHRIEGVVDWASDSPMPLPVATEEGELLPNLGAFVPPGSNFDTVSSAPGLDSGQRLGKGLAGRSLRKDVMQRRKEVFPWGVNDPVEAAQRKAERHGQTGNKSSTPSRTVVRLSKDTEEDSMTEAQSHIDATVRQLFYTSNMVHDLSHRCRFTEAADESRFSNANFMTPPDGQNGRCRVYLRNITPPCLDGDIQAAINSGRLGWGESGGMGEGFGGALSSVQMLVKVYLPLRLPQTSSPPQSVPRLPATGASPPTAKAVSVTTFTLWTSLSTPRPTKPLDKPGYWSIRAIGEEMLWVVQQRLIATYGFSGPQFHDT</sequence>
<keyword evidence="2 7" id="KW-0645">Protease</keyword>
<evidence type="ECO:0000256" key="6">
    <source>
        <dbReference type="ARBA" id="ARBA00023049"/>
    </source>
</evidence>
<name>A0A0C9SVU5_PAXIN</name>
<feature type="region of interest" description="Disordered" evidence="8">
    <location>
        <begin position="133"/>
        <end position="163"/>
    </location>
</feature>
<evidence type="ECO:0000256" key="4">
    <source>
        <dbReference type="ARBA" id="ARBA00022801"/>
    </source>
</evidence>
<evidence type="ECO:0000256" key="8">
    <source>
        <dbReference type="SAM" id="MobiDB-lite"/>
    </source>
</evidence>
<protein>
    <recommendedName>
        <fullName evidence="7">Extracellular metalloproteinase</fullName>
        <ecNumber evidence="7">3.4.24.-</ecNumber>
    </recommendedName>
    <alternativeName>
        <fullName evidence="7">Fungalysin</fullName>
    </alternativeName>
</protein>
<dbReference type="Gene3D" id="3.10.170.10">
    <property type="match status" value="2"/>
</dbReference>
<dbReference type="AlphaFoldDB" id="A0A0C9SVU5"/>
<accession>A0A0C9SVU5</accession>